<sequence>MTSGISHSHLHQTGYLGNYVFNVLITWYIPGYVPMIYIICNYGQVAIGC</sequence>
<proteinExistence type="predicted"/>
<reference evidence="1" key="2">
    <citation type="journal article" date="2015" name="Data Brief">
        <title>Shoot transcriptome of the giant reed, Arundo donax.</title>
        <authorList>
            <person name="Barrero R.A."/>
            <person name="Guerrero F.D."/>
            <person name="Moolhuijzen P."/>
            <person name="Goolsby J.A."/>
            <person name="Tidwell J."/>
            <person name="Bellgard S.E."/>
            <person name="Bellgard M.I."/>
        </authorList>
    </citation>
    <scope>NUCLEOTIDE SEQUENCE</scope>
    <source>
        <tissue evidence="1">Shoot tissue taken approximately 20 cm above the soil surface</tissue>
    </source>
</reference>
<dbReference type="AlphaFoldDB" id="A0A0A9AFD4"/>
<protein>
    <submittedName>
        <fullName evidence="1">Uncharacterized protein</fullName>
    </submittedName>
</protein>
<dbReference type="EMBL" id="GBRH01250280">
    <property type="protein sequence ID" value="JAD47615.1"/>
    <property type="molecule type" value="Transcribed_RNA"/>
</dbReference>
<accession>A0A0A9AFD4</accession>
<organism evidence="1">
    <name type="scientific">Arundo donax</name>
    <name type="common">Giant reed</name>
    <name type="synonym">Donax arundinaceus</name>
    <dbReference type="NCBI Taxonomy" id="35708"/>
    <lineage>
        <taxon>Eukaryota</taxon>
        <taxon>Viridiplantae</taxon>
        <taxon>Streptophyta</taxon>
        <taxon>Embryophyta</taxon>
        <taxon>Tracheophyta</taxon>
        <taxon>Spermatophyta</taxon>
        <taxon>Magnoliopsida</taxon>
        <taxon>Liliopsida</taxon>
        <taxon>Poales</taxon>
        <taxon>Poaceae</taxon>
        <taxon>PACMAD clade</taxon>
        <taxon>Arundinoideae</taxon>
        <taxon>Arundineae</taxon>
        <taxon>Arundo</taxon>
    </lineage>
</organism>
<reference evidence="1" key="1">
    <citation type="submission" date="2014-09" db="EMBL/GenBank/DDBJ databases">
        <authorList>
            <person name="Magalhaes I.L.F."/>
            <person name="Oliveira U."/>
            <person name="Santos F.R."/>
            <person name="Vidigal T.H.D.A."/>
            <person name="Brescovit A.D."/>
            <person name="Santos A.J."/>
        </authorList>
    </citation>
    <scope>NUCLEOTIDE SEQUENCE</scope>
    <source>
        <tissue evidence="1">Shoot tissue taken approximately 20 cm above the soil surface</tissue>
    </source>
</reference>
<name>A0A0A9AFD4_ARUDO</name>
<evidence type="ECO:0000313" key="1">
    <source>
        <dbReference type="EMBL" id="JAD47615.1"/>
    </source>
</evidence>